<evidence type="ECO:0000256" key="5">
    <source>
        <dbReference type="ARBA" id="ARBA00022989"/>
    </source>
</evidence>
<dbReference type="GO" id="GO:0000166">
    <property type="term" value="F:nucleotide binding"/>
    <property type="evidence" value="ECO:0007669"/>
    <property type="project" value="UniProtKB-KW"/>
</dbReference>
<dbReference type="AlphaFoldDB" id="A0AAP2E229"/>
<keyword evidence="4" id="KW-0547">Nucleotide-binding</keyword>
<name>A0AAP2E229_9BACT</name>
<dbReference type="Pfam" id="PF01966">
    <property type="entry name" value="HD"/>
    <property type="match status" value="1"/>
</dbReference>
<keyword evidence="2" id="KW-1003">Cell membrane</keyword>
<protein>
    <submittedName>
        <fullName evidence="11">HD domain-containing protein</fullName>
    </submittedName>
</protein>
<dbReference type="InterPro" id="IPR003607">
    <property type="entry name" value="HD/PDEase_dom"/>
</dbReference>
<feature type="transmembrane region" description="Helical" evidence="9">
    <location>
        <begin position="389"/>
        <end position="411"/>
    </location>
</feature>
<evidence type="ECO:0000256" key="1">
    <source>
        <dbReference type="ARBA" id="ARBA00004236"/>
    </source>
</evidence>
<keyword evidence="3 9" id="KW-0812">Transmembrane</keyword>
<evidence type="ECO:0000256" key="8">
    <source>
        <dbReference type="SAM" id="MobiDB-lite"/>
    </source>
</evidence>
<gene>
    <name evidence="11" type="ORF">KK062_23840</name>
</gene>
<dbReference type="InterPro" id="IPR006674">
    <property type="entry name" value="HD_domain"/>
</dbReference>
<evidence type="ECO:0000256" key="4">
    <source>
        <dbReference type="ARBA" id="ARBA00022741"/>
    </source>
</evidence>
<dbReference type="SUPFAM" id="SSF109604">
    <property type="entry name" value="HD-domain/PDEase-like"/>
    <property type="match status" value="1"/>
</dbReference>
<evidence type="ECO:0000256" key="3">
    <source>
        <dbReference type="ARBA" id="ARBA00022692"/>
    </source>
</evidence>
<dbReference type="RefSeq" id="WP_254086870.1">
    <property type="nucleotide sequence ID" value="NZ_JAHESE010000031.1"/>
</dbReference>
<dbReference type="SMART" id="SM00471">
    <property type="entry name" value="HDc"/>
    <property type="match status" value="1"/>
</dbReference>
<feature type="domain" description="HD/PDEase" evidence="10">
    <location>
        <begin position="26"/>
        <end position="140"/>
    </location>
</feature>
<keyword evidence="6" id="KW-0051">Antiviral defense</keyword>
<dbReference type="CDD" id="cd00077">
    <property type="entry name" value="HDc"/>
    <property type="match status" value="1"/>
</dbReference>
<dbReference type="GO" id="GO:0005886">
    <property type="term" value="C:plasma membrane"/>
    <property type="evidence" value="ECO:0007669"/>
    <property type="project" value="UniProtKB-SubCell"/>
</dbReference>
<proteinExistence type="predicted"/>
<evidence type="ECO:0000256" key="2">
    <source>
        <dbReference type="ARBA" id="ARBA00022475"/>
    </source>
</evidence>
<evidence type="ECO:0000259" key="10">
    <source>
        <dbReference type="SMART" id="SM00471"/>
    </source>
</evidence>
<dbReference type="Pfam" id="PF18967">
    <property type="entry name" value="PycTM"/>
    <property type="match status" value="1"/>
</dbReference>
<keyword evidence="7 9" id="KW-0472">Membrane</keyword>
<evidence type="ECO:0000256" key="6">
    <source>
        <dbReference type="ARBA" id="ARBA00023118"/>
    </source>
</evidence>
<dbReference type="Proteomes" id="UP001319080">
    <property type="component" value="Unassembled WGS sequence"/>
</dbReference>
<accession>A0AAP2E229</accession>
<organism evidence="11 12">
    <name type="scientific">Dawidia cretensis</name>
    <dbReference type="NCBI Taxonomy" id="2782350"/>
    <lineage>
        <taxon>Bacteria</taxon>
        <taxon>Pseudomonadati</taxon>
        <taxon>Bacteroidota</taxon>
        <taxon>Cytophagia</taxon>
        <taxon>Cytophagales</taxon>
        <taxon>Chryseotaleaceae</taxon>
        <taxon>Dawidia</taxon>
    </lineage>
</organism>
<feature type="region of interest" description="Disordered" evidence="8">
    <location>
        <begin position="195"/>
        <end position="223"/>
    </location>
</feature>
<dbReference type="GO" id="GO:0051607">
    <property type="term" value="P:defense response to virus"/>
    <property type="evidence" value="ECO:0007669"/>
    <property type="project" value="UniProtKB-KW"/>
</dbReference>
<feature type="transmembrane region" description="Helical" evidence="9">
    <location>
        <begin position="264"/>
        <end position="283"/>
    </location>
</feature>
<dbReference type="EMBL" id="JAHESE010000031">
    <property type="protein sequence ID" value="MBT1711295.1"/>
    <property type="molecule type" value="Genomic_DNA"/>
</dbReference>
<feature type="compositionally biased region" description="Basic and acidic residues" evidence="8">
    <location>
        <begin position="197"/>
        <end position="223"/>
    </location>
</feature>
<feature type="transmembrane region" description="Helical" evidence="9">
    <location>
        <begin position="289"/>
        <end position="312"/>
    </location>
</feature>
<evidence type="ECO:0000313" key="11">
    <source>
        <dbReference type="EMBL" id="MBT1711295.1"/>
    </source>
</evidence>
<evidence type="ECO:0000313" key="12">
    <source>
        <dbReference type="Proteomes" id="UP001319080"/>
    </source>
</evidence>
<dbReference type="Gene3D" id="1.10.3210.10">
    <property type="entry name" value="Hypothetical protein af1432"/>
    <property type="match status" value="1"/>
</dbReference>
<dbReference type="InterPro" id="IPR043760">
    <property type="entry name" value="PycTM_dom"/>
</dbReference>
<keyword evidence="5 9" id="KW-1133">Transmembrane helix</keyword>
<keyword evidence="12" id="KW-1185">Reference proteome</keyword>
<evidence type="ECO:0000256" key="7">
    <source>
        <dbReference type="ARBA" id="ARBA00023136"/>
    </source>
</evidence>
<comment type="caution">
    <text evidence="11">The sequence shown here is derived from an EMBL/GenBank/DDBJ whole genome shotgun (WGS) entry which is preliminary data.</text>
</comment>
<reference evidence="11 12" key="1">
    <citation type="submission" date="2021-05" db="EMBL/GenBank/DDBJ databases">
        <title>A Polyphasic approach of four new species of the genus Ohtaekwangia: Ohtaekwangia histidinii sp. nov., Ohtaekwangia cretensis sp. nov., Ohtaekwangia indiensis sp. nov., Ohtaekwangia reichenbachii sp. nov. from diverse environment.</title>
        <authorList>
            <person name="Octaviana S."/>
        </authorList>
    </citation>
    <scope>NUCLEOTIDE SEQUENCE [LARGE SCALE GENOMIC DNA]</scope>
    <source>
        <strain evidence="11 12">PWU5</strain>
    </source>
</reference>
<sequence>MVETELVRKAREYAESVLGEKLPAHFVFHDLRHTREVAAAAYEIGQASNLTEDQQETVLVAAWMHDIGYLYGCEHHERDSASTAVKFLRDWGASDEKTIAVQRTILATRMPQNPQDLLGQVLCDADLQHLAKGDIAERGQCLRQEIAIVKDIHFNSDKQWLEYNLSFLKNHEYFTEYGKTVLQPLKKKNIKRLKKQLHPETEEDHKGGKDKDKNNDKDHDLEREVAKLRKKLEKRERPDRGIETMFRTTSENHVTLSGMADTKANIMISINTIILSIVVSVLLRKLEDFPHLLVPTLMLVFTCLITIVLAIISTRPNIAKGEFTREDIHNKKTNLLFFGNFHSMSLNDYDWGMREMMKDYDYLYGSMIKDIYFLGKVLARKYKFLRLSYTVFMFGFVASNITFLIATMVYYQPYSLRDLLTP</sequence>
<evidence type="ECO:0000256" key="9">
    <source>
        <dbReference type="SAM" id="Phobius"/>
    </source>
</evidence>
<comment type="subcellular location">
    <subcellularLocation>
        <location evidence="1">Cell membrane</location>
    </subcellularLocation>
</comment>